<dbReference type="EMBL" id="AUWU02000007">
    <property type="protein sequence ID" value="KAH0570968.1"/>
    <property type="molecule type" value="Genomic_DNA"/>
</dbReference>
<dbReference type="EMBL" id="KI546119">
    <property type="protein sequence ID" value="EST44309.1"/>
    <property type="molecule type" value="Genomic_DNA"/>
</dbReference>
<accession>V6LU37</accession>
<reference evidence="1 2" key="1">
    <citation type="journal article" date="2014" name="PLoS Genet.">
        <title>The Genome of Spironucleus salmonicida Highlights a Fish Pathogen Adapted to Fluctuating Environments.</title>
        <authorList>
            <person name="Xu F."/>
            <person name="Jerlstrom-Hultqvist J."/>
            <person name="Einarsson E."/>
            <person name="Astvaldsson A."/>
            <person name="Svard S.G."/>
            <person name="Andersson J.O."/>
        </authorList>
    </citation>
    <scope>NUCLEOTIDE SEQUENCE</scope>
    <source>
        <strain evidence="2">ATCC 50377</strain>
    </source>
</reference>
<evidence type="ECO:0000313" key="1">
    <source>
        <dbReference type="EMBL" id="EST44309.1"/>
    </source>
</evidence>
<dbReference type="AlphaFoldDB" id="V6LU37"/>
<reference evidence="2" key="2">
    <citation type="submission" date="2020-12" db="EMBL/GenBank/DDBJ databases">
        <title>New Spironucleus salmonicida genome in near-complete chromosomes.</title>
        <authorList>
            <person name="Xu F."/>
            <person name="Kurt Z."/>
            <person name="Jimenez-Gonzalez A."/>
            <person name="Astvaldsson A."/>
            <person name="Andersson J.O."/>
            <person name="Svard S.G."/>
        </authorList>
    </citation>
    <scope>NUCLEOTIDE SEQUENCE</scope>
    <source>
        <strain evidence="2">ATCC 50377</strain>
    </source>
</reference>
<sequence length="206" mass="23768">MQRIQAGEISQIQIPFSLAIVAIDFQDAKLVVQLPQKGYQIENPDQSEKSILNHIFGLKQVIFNEKHREKFSKLADVPSTAKFEAFNGSAKEFVGNFIRQRMQKSCQKPQNEPEQFSITFTKEPKIEFAAKLPKNSYDFKSFMKKNDWKKAVFVFNQNFADVSLAAEKCKCYRVSQTDKNVIAVKLPSKHIDLASFQNYKYKLITE</sequence>
<name>V6LU37_9EUKA</name>
<evidence type="ECO:0000313" key="3">
    <source>
        <dbReference type="Proteomes" id="UP000018208"/>
    </source>
</evidence>
<keyword evidence="3" id="KW-1185">Reference proteome</keyword>
<gene>
    <name evidence="1" type="ORF">SS50377_15844</name>
    <name evidence="2" type="ORF">SS50377_27261</name>
</gene>
<protein>
    <submittedName>
        <fullName evidence="1">Uncharacterized protein</fullName>
    </submittedName>
</protein>
<organism evidence="1">
    <name type="scientific">Spironucleus salmonicida</name>
    <dbReference type="NCBI Taxonomy" id="348837"/>
    <lineage>
        <taxon>Eukaryota</taxon>
        <taxon>Metamonada</taxon>
        <taxon>Diplomonadida</taxon>
        <taxon>Hexamitidae</taxon>
        <taxon>Hexamitinae</taxon>
        <taxon>Spironucleus</taxon>
    </lineage>
</organism>
<proteinExistence type="predicted"/>
<evidence type="ECO:0000313" key="2">
    <source>
        <dbReference type="EMBL" id="KAH0570968.1"/>
    </source>
</evidence>
<dbReference type="Proteomes" id="UP000018208">
    <property type="component" value="Unassembled WGS sequence"/>
</dbReference>
<dbReference type="VEuPathDB" id="GiardiaDB:SS50377_27261"/>